<evidence type="ECO:0000313" key="13">
    <source>
        <dbReference type="Proteomes" id="UP000494363"/>
    </source>
</evidence>
<evidence type="ECO:0000256" key="4">
    <source>
        <dbReference type="ARBA" id="ARBA00016507"/>
    </source>
</evidence>
<evidence type="ECO:0000259" key="11">
    <source>
        <dbReference type="Pfam" id="PF02108"/>
    </source>
</evidence>
<dbReference type="EMBL" id="CADIKH010000017">
    <property type="protein sequence ID" value="CAB3760913.1"/>
    <property type="molecule type" value="Genomic_DNA"/>
</dbReference>
<evidence type="ECO:0000256" key="8">
    <source>
        <dbReference type="ARBA" id="ARBA00022927"/>
    </source>
</evidence>
<keyword evidence="12" id="KW-0966">Cell projection</keyword>
<evidence type="ECO:0000313" key="12">
    <source>
        <dbReference type="EMBL" id="CAB3760913.1"/>
    </source>
</evidence>
<dbReference type="PANTHER" id="PTHR34982:SF1">
    <property type="entry name" value="FLAGELLAR ASSEMBLY PROTEIN FLIH"/>
    <property type="match status" value="1"/>
</dbReference>
<keyword evidence="12" id="KW-0282">Flagellum</keyword>
<name>A0A6J5E3I0_9BURK</name>
<dbReference type="InterPro" id="IPR051472">
    <property type="entry name" value="T3SS_Stator/FliH"/>
</dbReference>
<protein>
    <recommendedName>
        <fullName evidence="4">Flagellar assembly protein FliH</fullName>
    </recommendedName>
</protein>
<dbReference type="InterPro" id="IPR018035">
    <property type="entry name" value="Flagellar_FliH/T3SS_HrpE"/>
</dbReference>
<evidence type="ECO:0000256" key="2">
    <source>
        <dbReference type="ARBA" id="ARBA00004496"/>
    </source>
</evidence>
<keyword evidence="7" id="KW-1005">Bacterial flagellum biogenesis</keyword>
<organism evidence="12 13">
    <name type="scientific">Paraburkholderia humisilvae</name>
    <dbReference type="NCBI Taxonomy" id="627669"/>
    <lineage>
        <taxon>Bacteria</taxon>
        <taxon>Pseudomonadati</taxon>
        <taxon>Pseudomonadota</taxon>
        <taxon>Betaproteobacteria</taxon>
        <taxon>Burkholderiales</taxon>
        <taxon>Burkholderiaceae</taxon>
        <taxon>Paraburkholderia</taxon>
    </lineage>
</organism>
<dbReference type="AlphaFoldDB" id="A0A6J5E3I0"/>
<proteinExistence type="inferred from homology"/>
<evidence type="ECO:0000256" key="9">
    <source>
        <dbReference type="ARBA" id="ARBA00023225"/>
    </source>
</evidence>
<evidence type="ECO:0000256" key="7">
    <source>
        <dbReference type="ARBA" id="ARBA00022795"/>
    </source>
</evidence>
<comment type="similarity">
    <text evidence="3">Belongs to the FliH family.</text>
</comment>
<comment type="function">
    <text evidence="1">Needed for flagellar regrowth and assembly.</text>
</comment>
<keyword evidence="12" id="KW-0969">Cilium</keyword>
<keyword evidence="13" id="KW-1185">Reference proteome</keyword>
<evidence type="ECO:0000256" key="10">
    <source>
        <dbReference type="SAM" id="MobiDB-lite"/>
    </source>
</evidence>
<evidence type="ECO:0000256" key="6">
    <source>
        <dbReference type="ARBA" id="ARBA00022490"/>
    </source>
</evidence>
<dbReference type="InterPro" id="IPR000563">
    <property type="entry name" value="Flag_FliH"/>
</dbReference>
<dbReference type="NCBIfam" id="NF004270">
    <property type="entry name" value="PRK05687.2-1"/>
    <property type="match status" value="1"/>
</dbReference>
<accession>A0A6J5E3I0</accession>
<dbReference type="PRINTS" id="PR01003">
    <property type="entry name" value="FLGFLIH"/>
</dbReference>
<feature type="region of interest" description="Disordered" evidence="10">
    <location>
        <begin position="1"/>
        <end position="32"/>
    </location>
</feature>
<evidence type="ECO:0000256" key="5">
    <source>
        <dbReference type="ARBA" id="ARBA00022448"/>
    </source>
</evidence>
<keyword evidence="9" id="KW-1006">Bacterial flagellum protein export</keyword>
<sequence>MSERESARSDSLSAYQRWEMASFDPVPEPEPVDERDIEAELQRLRDAAHAEGVASGHVAGQALGYQAGYEQGHTKGVEQGRAEARKEAERVIAIADSFKGALNAAQTEVAETLVALALDIAQQVVRQHVQHDPTALVAAAREVIAAEPALSGAPHLIVSPADLPIVEAYLMEELRARGWNVRTDPAIERGGCRAQAATGEVDATLSTRWERVAAALGKVSTW</sequence>
<dbReference type="GO" id="GO:0044781">
    <property type="term" value="P:bacterial-type flagellum organization"/>
    <property type="evidence" value="ECO:0007669"/>
    <property type="project" value="UniProtKB-KW"/>
</dbReference>
<evidence type="ECO:0000256" key="3">
    <source>
        <dbReference type="ARBA" id="ARBA00006602"/>
    </source>
</evidence>
<dbReference type="PANTHER" id="PTHR34982">
    <property type="entry name" value="YOP PROTEINS TRANSLOCATION PROTEIN L"/>
    <property type="match status" value="1"/>
</dbReference>
<dbReference type="GO" id="GO:0015031">
    <property type="term" value="P:protein transport"/>
    <property type="evidence" value="ECO:0007669"/>
    <property type="project" value="UniProtKB-KW"/>
</dbReference>
<dbReference type="Proteomes" id="UP000494363">
    <property type="component" value="Unassembled WGS sequence"/>
</dbReference>
<dbReference type="GO" id="GO:0071973">
    <property type="term" value="P:bacterial-type flagellum-dependent cell motility"/>
    <property type="evidence" value="ECO:0007669"/>
    <property type="project" value="InterPro"/>
</dbReference>
<dbReference type="GO" id="GO:0009288">
    <property type="term" value="C:bacterial-type flagellum"/>
    <property type="evidence" value="ECO:0007669"/>
    <property type="project" value="InterPro"/>
</dbReference>
<dbReference type="GO" id="GO:0003774">
    <property type="term" value="F:cytoskeletal motor activity"/>
    <property type="evidence" value="ECO:0007669"/>
    <property type="project" value="InterPro"/>
</dbReference>
<keyword evidence="5" id="KW-0813">Transport</keyword>
<keyword evidence="6" id="KW-0963">Cytoplasm</keyword>
<keyword evidence="8" id="KW-0653">Protein transport</keyword>
<evidence type="ECO:0000256" key="1">
    <source>
        <dbReference type="ARBA" id="ARBA00003041"/>
    </source>
</evidence>
<feature type="domain" description="Flagellar assembly protein FliH/Type III secretion system HrpE" evidence="11">
    <location>
        <begin position="86"/>
        <end position="212"/>
    </location>
</feature>
<dbReference type="Pfam" id="PF02108">
    <property type="entry name" value="FliH"/>
    <property type="match status" value="1"/>
</dbReference>
<comment type="subcellular location">
    <subcellularLocation>
        <location evidence="2">Cytoplasm</location>
    </subcellularLocation>
</comment>
<gene>
    <name evidence="12" type="primary">fliH</name>
    <name evidence="12" type="ORF">LMG29542_03959</name>
</gene>
<dbReference type="GO" id="GO:0005829">
    <property type="term" value="C:cytosol"/>
    <property type="evidence" value="ECO:0007669"/>
    <property type="project" value="TreeGrafter"/>
</dbReference>
<reference evidence="12 13" key="1">
    <citation type="submission" date="2020-04" db="EMBL/GenBank/DDBJ databases">
        <authorList>
            <person name="De Canck E."/>
        </authorList>
    </citation>
    <scope>NUCLEOTIDE SEQUENCE [LARGE SCALE GENOMIC DNA]</scope>
    <source>
        <strain evidence="12 13">LMG 29542</strain>
    </source>
</reference>